<name>A0A8J6GA57_MICOH</name>
<dbReference type="SUPFAM" id="SSF55486">
    <property type="entry name" value="Metalloproteases ('zincins'), catalytic domain"/>
    <property type="match status" value="1"/>
</dbReference>
<evidence type="ECO:0000259" key="3">
    <source>
        <dbReference type="PROSITE" id="PS50215"/>
    </source>
</evidence>
<evidence type="ECO:0000256" key="1">
    <source>
        <dbReference type="PROSITE-ProRule" id="PRU00276"/>
    </source>
</evidence>
<dbReference type="PROSITE" id="PS50215">
    <property type="entry name" value="ADAM_MEPRO"/>
    <property type="match status" value="1"/>
</dbReference>
<dbReference type="PANTHER" id="PTHR11905:SF26">
    <property type="entry name" value="A DISINTEGRIN AND METALLOPEPTIDASE DOMAIN 3"/>
    <property type="match status" value="1"/>
</dbReference>
<feature type="chain" id="PRO_5035174709" evidence="2">
    <location>
        <begin position="18"/>
        <end position="324"/>
    </location>
</feature>
<dbReference type="GO" id="GO:0007339">
    <property type="term" value="P:binding of sperm to zona pellucida"/>
    <property type="evidence" value="ECO:0007669"/>
    <property type="project" value="TreeGrafter"/>
</dbReference>
<dbReference type="InterPro" id="IPR001590">
    <property type="entry name" value="Peptidase_M12B"/>
</dbReference>
<dbReference type="PROSITE" id="PS01186">
    <property type="entry name" value="EGF_2"/>
    <property type="match status" value="1"/>
</dbReference>
<sequence>MLSLFLFLSCLGQLITADQDSETPLLRIIVPQKIESNIKDAKEPETHVIKKLGFGGNDGGLLQLENITYGIEPLESSATFEHMIYQVKNNKIDYSPLKETVSPQHESPSYRILVKPEKGSNITLMKRTLNVKIVMDKAMFDHMGSKMELAIQKVVHIFGLINTMFSQLKMTVMLTSLEIWSDENKIETHGDADEVLQRFLLWKQKQPPESTKAITYLLLRSQGIKVFSSCSIDGFKQLASQSGLDCLRDKPEPQVVSEPQTQKCGNRILEAPEECDCGLEEVCNNMNNCHCEAGFSPPECDMTPSSPGGSLDDGFWLPLGKCPE</sequence>
<dbReference type="Proteomes" id="UP000710432">
    <property type="component" value="Unassembled WGS sequence"/>
</dbReference>
<dbReference type="AlphaFoldDB" id="A0A8J6GA57"/>
<accession>A0A8J6GA57</accession>
<dbReference type="GO" id="GO:0007155">
    <property type="term" value="P:cell adhesion"/>
    <property type="evidence" value="ECO:0007669"/>
    <property type="project" value="TreeGrafter"/>
</dbReference>
<dbReference type="PANTHER" id="PTHR11905">
    <property type="entry name" value="ADAM A DISINTEGRIN AND METALLOPROTEASE DOMAIN"/>
    <property type="match status" value="1"/>
</dbReference>
<dbReference type="GO" id="GO:0006508">
    <property type="term" value="P:proteolysis"/>
    <property type="evidence" value="ECO:0007669"/>
    <property type="project" value="InterPro"/>
</dbReference>
<comment type="caution">
    <text evidence="4">The sequence shown here is derived from an EMBL/GenBank/DDBJ whole genome shotgun (WGS) entry which is preliminary data.</text>
</comment>
<dbReference type="EMBL" id="JAATJU010024222">
    <property type="protein sequence ID" value="KAH0506073.1"/>
    <property type="molecule type" value="Genomic_DNA"/>
</dbReference>
<dbReference type="InterPro" id="IPR024079">
    <property type="entry name" value="MetalloPept_cat_dom_sf"/>
</dbReference>
<evidence type="ECO:0000313" key="5">
    <source>
        <dbReference type="Proteomes" id="UP000710432"/>
    </source>
</evidence>
<proteinExistence type="predicted"/>
<organism evidence="4 5">
    <name type="scientific">Microtus ochrogaster</name>
    <name type="common">Prairie vole</name>
    <dbReference type="NCBI Taxonomy" id="79684"/>
    <lineage>
        <taxon>Eukaryota</taxon>
        <taxon>Metazoa</taxon>
        <taxon>Chordata</taxon>
        <taxon>Craniata</taxon>
        <taxon>Vertebrata</taxon>
        <taxon>Euteleostomi</taxon>
        <taxon>Mammalia</taxon>
        <taxon>Eutheria</taxon>
        <taxon>Euarchontoglires</taxon>
        <taxon>Glires</taxon>
        <taxon>Rodentia</taxon>
        <taxon>Myomorpha</taxon>
        <taxon>Muroidea</taxon>
        <taxon>Cricetidae</taxon>
        <taxon>Arvicolinae</taxon>
        <taxon>Microtus</taxon>
    </lineage>
</organism>
<dbReference type="Pfam" id="PF01421">
    <property type="entry name" value="Reprolysin"/>
    <property type="match status" value="1"/>
</dbReference>
<dbReference type="Gene3D" id="3.40.390.10">
    <property type="entry name" value="Collagenase (Catalytic Domain)"/>
    <property type="match status" value="1"/>
</dbReference>
<evidence type="ECO:0000313" key="4">
    <source>
        <dbReference type="EMBL" id="KAH0506073.1"/>
    </source>
</evidence>
<keyword evidence="2" id="KW-0732">Signal</keyword>
<comment type="caution">
    <text evidence="1">Lacks conserved residue(s) required for the propagation of feature annotation.</text>
</comment>
<dbReference type="GO" id="GO:0005886">
    <property type="term" value="C:plasma membrane"/>
    <property type="evidence" value="ECO:0007669"/>
    <property type="project" value="TreeGrafter"/>
</dbReference>
<dbReference type="GO" id="GO:0004222">
    <property type="term" value="F:metalloendopeptidase activity"/>
    <property type="evidence" value="ECO:0007669"/>
    <property type="project" value="InterPro"/>
</dbReference>
<dbReference type="GO" id="GO:0008584">
    <property type="term" value="P:male gonad development"/>
    <property type="evidence" value="ECO:0007669"/>
    <property type="project" value="TreeGrafter"/>
</dbReference>
<reference evidence="4" key="1">
    <citation type="submission" date="2020-03" db="EMBL/GenBank/DDBJ databases">
        <title>Studies in the Genomics of Life Span.</title>
        <authorList>
            <person name="Glass D."/>
        </authorList>
    </citation>
    <scope>NUCLEOTIDE SEQUENCE</scope>
    <source>
        <strain evidence="4">LTLLF</strain>
        <tissue evidence="4">Muscle</tissue>
    </source>
</reference>
<dbReference type="InterPro" id="IPR000742">
    <property type="entry name" value="EGF"/>
</dbReference>
<feature type="domain" description="Peptidase M12B" evidence="3">
    <location>
        <begin position="127"/>
        <end position="324"/>
    </location>
</feature>
<protein>
    <submittedName>
        <fullName evidence="4">Disintegrin and metalloproteinase domain-containing protein 18</fullName>
    </submittedName>
</protein>
<evidence type="ECO:0000256" key="2">
    <source>
        <dbReference type="SAM" id="SignalP"/>
    </source>
</evidence>
<gene>
    <name evidence="4" type="ORF">LTLLF_174795</name>
</gene>
<feature type="signal peptide" evidence="2">
    <location>
        <begin position="1"/>
        <end position="17"/>
    </location>
</feature>